<organism evidence="2 3">
    <name type="scientific">Tanacetum coccineum</name>
    <dbReference type="NCBI Taxonomy" id="301880"/>
    <lineage>
        <taxon>Eukaryota</taxon>
        <taxon>Viridiplantae</taxon>
        <taxon>Streptophyta</taxon>
        <taxon>Embryophyta</taxon>
        <taxon>Tracheophyta</taxon>
        <taxon>Spermatophyta</taxon>
        <taxon>Magnoliopsida</taxon>
        <taxon>eudicotyledons</taxon>
        <taxon>Gunneridae</taxon>
        <taxon>Pentapetalae</taxon>
        <taxon>asterids</taxon>
        <taxon>campanulids</taxon>
        <taxon>Asterales</taxon>
        <taxon>Asteraceae</taxon>
        <taxon>Asteroideae</taxon>
        <taxon>Anthemideae</taxon>
        <taxon>Anthemidinae</taxon>
        <taxon>Tanacetum</taxon>
    </lineage>
</organism>
<gene>
    <name evidence="2" type="ORF">Tco_0974779</name>
</gene>
<feature type="compositionally biased region" description="Low complexity" evidence="1">
    <location>
        <begin position="47"/>
        <end position="61"/>
    </location>
</feature>
<evidence type="ECO:0000256" key="1">
    <source>
        <dbReference type="SAM" id="MobiDB-lite"/>
    </source>
</evidence>
<dbReference type="SUPFAM" id="SSF81995">
    <property type="entry name" value="beta-sandwich domain of Sec23/24"/>
    <property type="match status" value="1"/>
</dbReference>
<proteinExistence type="predicted"/>
<protein>
    <submittedName>
        <fullName evidence="2">Uncharacterized protein</fullName>
    </submittedName>
</protein>
<sequence>MKRGYAGDIVPLLHAMLASVAMDQGEGSAQPAKPHPTPVDPLPSTSLPPNQSPPHSLHQSPPHSPHQSPPHSPHQLPPHSPFQSPPYSPPYSSLPRSYEAPLPEGNTSRSAEAVVERSAGDGGKRYRRRARSMAKKINTELDAEDEINTGRVEINSAILKDFSRDDLIELYRLVIKKYRANRPEEMYDRVLWGDLKTMFNPPLNRKYPLSKDACQVMLKMKLLDGTMDEVCYQLLKMIKKQDGIRK</sequence>
<dbReference type="Proteomes" id="UP001151760">
    <property type="component" value="Unassembled WGS sequence"/>
</dbReference>
<keyword evidence="3" id="KW-1185">Reference proteome</keyword>
<accession>A0ABQ5ECP6</accession>
<evidence type="ECO:0000313" key="2">
    <source>
        <dbReference type="EMBL" id="GJT48622.1"/>
    </source>
</evidence>
<dbReference type="EMBL" id="BQNB010016170">
    <property type="protein sequence ID" value="GJT48622.1"/>
    <property type="molecule type" value="Genomic_DNA"/>
</dbReference>
<name>A0ABQ5ECP6_9ASTR</name>
<reference evidence="2" key="1">
    <citation type="journal article" date="2022" name="Int. J. Mol. Sci.">
        <title>Draft Genome of Tanacetum Coccineum: Genomic Comparison of Closely Related Tanacetum-Family Plants.</title>
        <authorList>
            <person name="Yamashiro T."/>
            <person name="Shiraishi A."/>
            <person name="Nakayama K."/>
            <person name="Satake H."/>
        </authorList>
    </citation>
    <scope>NUCLEOTIDE SEQUENCE</scope>
</reference>
<feature type="region of interest" description="Disordered" evidence="1">
    <location>
        <begin position="23"/>
        <end position="131"/>
    </location>
</feature>
<feature type="compositionally biased region" description="Basic and acidic residues" evidence="1">
    <location>
        <begin position="114"/>
        <end position="124"/>
    </location>
</feature>
<comment type="caution">
    <text evidence="2">The sequence shown here is derived from an EMBL/GenBank/DDBJ whole genome shotgun (WGS) entry which is preliminary data.</text>
</comment>
<reference evidence="2" key="2">
    <citation type="submission" date="2022-01" db="EMBL/GenBank/DDBJ databases">
        <authorList>
            <person name="Yamashiro T."/>
            <person name="Shiraishi A."/>
            <person name="Satake H."/>
            <person name="Nakayama K."/>
        </authorList>
    </citation>
    <scope>NUCLEOTIDE SEQUENCE</scope>
</reference>
<evidence type="ECO:0000313" key="3">
    <source>
        <dbReference type="Proteomes" id="UP001151760"/>
    </source>
</evidence>
<feature type="compositionally biased region" description="Pro residues" evidence="1">
    <location>
        <begin position="62"/>
        <end position="89"/>
    </location>
</feature>